<dbReference type="KEGG" id="vin:AKJ08_2650"/>
<evidence type="ECO:0000313" key="2">
    <source>
        <dbReference type="EMBL" id="AKU92263.1"/>
    </source>
</evidence>
<name>A0A0K1PFF7_9BACT</name>
<sequence>MPSNARDGPEPTARALRWRGSWRPSGSAGRRAAPEFAGEAPALVLGAAGSAGRKALPARAPGLSRTEETVPAVPIRSAARVHPTTWLTDAILASAVPQTVIRGGTGTPFLAPGIERPASSEVTTRQGDAIQRPVAAVAHPAVPRTDAPDTSQTGLASLAEVTVAALRGPRHARAVDARKAGSTVVCAATRSSRAGARAAAIDIQAADEVSRARRRGAAGLALFQRTSTRPRIFPRTIESIVAVGLGRAFDALAAIALCAGPAADPAAAPIRPASEPARAGPILHTGASVGHRTRLSAAPEPGFGRTAHVADWASLVGRFARAAIDRIQASLARTGDRLAARRVVGAMADQARLAVGRSLPEVPRQARAGLSPVLLREADPGIHDPATPSSSGGNGLAVRILRARSGFRAGNRAILGALPA</sequence>
<evidence type="ECO:0000313" key="3">
    <source>
        <dbReference type="Proteomes" id="UP000055590"/>
    </source>
</evidence>
<organism evidence="2 3">
    <name type="scientific">Vulgatibacter incomptus</name>
    <dbReference type="NCBI Taxonomy" id="1391653"/>
    <lineage>
        <taxon>Bacteria</taxon>
        <taxon>Pseudomonadati</taxon>
        <taxon>Myxococcota</taxon>
        <taxon>Myxococcia</taxon>
        <taxon>Myxococcales</taxon>
        <taxon>Cystobacterineae</taxon>
        <taxon>Vulgatibacteraceae</taxon>
        <taxon>Vulgatibacter</taxon>
    </lineage>
</organism>
<protein>
    <submittedName>
        <fullName evidence="2">Uncharacterized protein</fullName>
    </submittedName>
</protein>
<dbReference type="Proteomes" id="UP000055590">
    <property type="component" value="Chromosome"/>
</dbReference>
<dbReference type="STRING" id="1391653.AKJ08_2650"/>
<accession>A0A0K1PFF7</accession>
<evidence type="ECO:0000256" key="1">
    <source>
        <dbReference type="SAM" id="MobiDB-lite"/>
    </source>
</evidence>
<keyword evidence="3" id="KW-1185">Reference proteome</keyword>
<feature type="region of interest" description="Disordered" evidence="1">
    <location>
        <begin position="1"/>
        <end position="34"/>
    </location>
</feature>
<proteinExistence type="predicted"/>
<dbReference type="EMBL" id="CP012332">
    <property type="protein sequence ID" value="AKU92263.1"/>
    <property type="molecule type" value="Genomic_DNA"/>
</dbReference>
<dbReference type="AlphaFoldDB" id="A0A0K1PFF7"/>
<reference evidence="2 3" key="1">
    <citation type="submission" date="2015-08" db="EMBL/GenBank/DDBJ databases">
        <authorList>
            <person name="Babu N.S."/>
            <person name="Beckwith C.J."/>
            <person name="Beseler K.G."/>
            <person name="Brison A."/>
            <person name="Carone J.V."/>
            <person name="Caskin T.P."/>
            <person name="Diamond M."/>
            <person name="Durham M.E."/>
            <person name="Foxe J.M."/>
            <person name="Go M."/>
            <person name="Henderson B.A."/>
            <person name="Jones I.B."/>
            <person name="McGettigan J.A."/>
            <person name="Micheletti S.J."/>
            <person name="Nasrallah M.E."/>
            <person name="Ortiz D."/>
            <person name="Piller C.R."/>
            <person name="Privatt S.R."/>
            <person name="Schneider S.L."/>
            <person name="Sharp S."/>
            <person name="Smith T.C."/>
            <person name="Stanton J.D."/>
            <person name="Ullery H.E."/>
            <person name="Wilson R.J."/>
            <person name="Serrano M.G."/>
            <person name="Buck G."/>
            <person name="Lee V."/>
            <person name="Wang Y."/>
            <person name="Carvalho R."/>
            <person name="Voegtly L."/>
            <person name="Shi R."/>
            <person name="Duckworth R."/>
            <person name="Johnson A."/>
            <person name="Loviza R."/>
            <person name="Walstead R."/>
            <person name="Shah Z."/>
            <person name="Kiflezghi M."/>
            <person name="Wade K."/>
            <person name="Ball S.L."/>
            <person name="Bradley K.W."/>
            <person name="Asai D.J."/>
            <person name="Bowman C.A."/>
            <person name="Russell D.A."/>
            <person name="Pope W.H."/>
            <person name="Jacobs-Sera D."/>
            <person name="Hendrix R.W."/>
            <person name="Hatfull G.F."/>
        </authorList>
    </citation>
    <scope>NUCLEOTIDE SEQUENCE [LARGE SCALE GENOMIC DNA]</scope>
    <source>
        <strain evidence="2 3">DSM 27710</strain>
    </source>
</reference>
<gene>
    <name evidence="2" type="ORF">AKJ08_2650</name>
</gene>